<evidence type="ECO:0000259" key="22">
    <source>
        <dbReference type="PROSITE" id="PS50011"/>
    </source>
</evidence>
<evidence type="ECO:0000256" key="6">
    <source>
        <dbReference type="ARBA" id="ARBA00022614"/>
    </source>
</evidence>
<evidence type="ECO:0000256" key="13">
    <source>
        <dbReference type="ARBA" id="ARBA00022840"/>
    </source>
</evidence>
<dbReference type="SMART" id="SM00365">
    <property type="entry name" value="LRR_SD22"/>
    <property type="match status" value="8"/>
</dbReference>
<evidence type="ECO:0000256" key="10">
    <source>
        <dbReference type="ARBA" id="ARBA00022737"/>
    </source>
</evidence>
<evidence type="ECO:0000256" key="21">
    <source>
        <dbReference type="SAM" id="Phobius"/>
    </source>
</evidence>
<evidence type="ECO:0000256" key="18">
    <source>
        <dbReference type="ARBA" id="ARBA00047899"/>
    </source>
</evidence>
<evidence type="ECO:0000256" key="16">
    <source>
        <dbReference type="ARBA" id="ARBA00023170"/>
    </source>
</evidence>
<feature type="transmembrane region" description="Helical" evidence="21">
    <location>
        <begin position="547"/>
        <end position="569"/>
    </location>
</feature>
<evidence type="ECO:0000256" key="12">
    <source>
        <dbReference type="ARBA" id="ARBA00022777"/>
    </source>
</evidence>
<dbReference type="Proteomes" id="UP000796880">
    <property type="component" value="Unassembled WGS sequence"/>
</dbReference>
<evidence type="ECO:0000313" key="24">
    <source>
        <dbReference type="Proteomes" id="UP000796880"/>
    </source>
</evidence>
<dbReference type="GO" id="GO:0005886">
    <property type="term" value="C:plasma membrane"/>
    <property type="evidence" value="ECO:0007669"/>
    <property type="project" value="UniProtKB-SubCell"/>
</dbReference>
<dbReference type="SMART" id="SM00369">
    <property type="entry name" value="LRR_TYP"/>
    <property type="match status" value="9"/>
</dbReference>
<evidence type="ECO:0000256" key="9">
    <source>
        <dbReference type="ARBA" id="ARBA00022729"/>
    </source>
</evidence>
<dbReference type="Gene3D" id="3.80.10.10">
    <property type="entry name" value="Ribonuclease Inhibitor"/>
    <property type="match status" value="4"/>
</dbReference>
<keyword evidence="10" id="KW-0677">Repeat</keyword>
<proteinExistence type="predicted"/>
<sequence>MENTIALGAVPSKSALKQEADALLQSGWWTGLNTTDTSSTISPCSLPGVTCNHFGSITHISLPYNYQMEMKLGRFLNGSSFPNLVYLDLAGAGLVGSIPPEIGTLSKLTYLDLFSNKLTGQLPILLGNLSQLEMLDMSNNEINGSIPPQLGNLTNLVLLDLSSNNLSGPIPSSLGQLIKLTHLYLSFNYIQGHLPASLTCLTQLGEFDASRNEITGSIPVNIGNLKNLETLSLSQNYLNGSLPSTLGQLTELTSLSIASNKISGSIPSEIWNLTNLFKLDLSGNMLIGQLPPTLRHLYNLSFDSNQLNGSIPPAIGQLVNLQSLCLNGNMLTGPIPSTLGHLSNLVELKLQSNQINGSVPPEIGNLKNLYSLDLEDNNLTGPLPSALFDLIALQYLSLGFNQISGSLPSGIGNLKDLKSLRLGSNNLVGPIAVSLGGLESIGAIDLSGNHLSGCIPLAMRHLYTLAKLDLSHNSLVGEIPSELSYLTHLEILNLSYNNLNGTISYSLVRRFEYSSFEGNQDLCSDFTGFPPCFHSRPVQKIKVSHSMIRIIVPVSVILVIFVLMAILFYTRRLKNKRVQSTSAETTMKKRDIFCIWNYDGKVAYEDIIQVTEDFDIRYCIGTGGYGSVYRAQLPNGRVVALKKLHGSEAEEPNLRKSFTNEVETLTEIRHRNIVRLYGFCLHKRCMFLIYQYMERGSLFCVLNNDVEAVELDWNKRVNIVEGIARALCYMHHDCSPPIVHRDVTSNNILLGSEMEAVVSDFGTARLLDPDSSNQTLLAGTYGYIAPELAYTLAFTEKCDVYSFGVVVLETLVGRHPQEILSTLSSSSTQSLLLVEILDQRLPRPRSRSIVKDVVLVATIAFKCLYANPKCRPTMESVSKNFSVGCRAPLFGKCLHEISVGQLMNPQVYIDDQSAMCTISVE</sequence>
<dbReference type="InterPro" id="IPR032675">
    <property type="entry name" value="LRR_dom_sf"/>
</dbReference>
<evidence type="ECO:0000256" key="17">
    <source>
        <dbReference type="ARBA" id="ARBA00023180"/>
    </source>
</evidence>
<dbReference type="SUPFAM" id="SSF52058">
    <property type="entry name" value="L domain-like"/>
    <property type="match status" value="1"/>
</dbReference>
<dbReference type="SUPFAM" id="SSF52047">
    <property type="entry name" value="RNI-like"/>
    <property type="match status" value="1"/>
</dbReference>
<dbReference type="Pfam" id="PF13855">
    <property type="entry name" value="LRR_8"/>
    <property type="match status" value="2"/>
</dbReference>
<name>A0A8K0MGD6_9ROSA</name>
<feature type="domain" description="Protein kinase" evidence="22">
    <location>
        <begin position="614"/>
        <end position="890"/>
    </location>
</feature>
<dbReference type="Gene3D" id="1.10.510.10">
    <property type="entry name" value="Transferase(Phosphotransferase) domain 1"/>
    <property type="match status" value="1"/>
</dbReference>
<dbReference type="GO" id="GO:0005524">
    <property type="term" value="F:ATP binding"/>
    <property type="evidence" value="ECO:0007669"/>
    <property type="project" value="UniProtKB-UniRule"/>
</dbReference>
<dbReference type="PROSITE" id="PS00109">
    <property type="entry name" value="PROTEIN_KINASE_TYR"/>
    <property type="match status" value="1"/>
</dbReference>
<dbReference type="FunFam" id="3.30.200.20:FF:000309">
    <property type="entry name" value="Leucine-rich repeat receptor protein kinase MSP1"/>
    <property type="match status" value="1"/>
</dbReference>
<dbReference type="Pfam" id="PF00560">
    <property type="entry name" value="LRR_1"/>
    <property type="match status" value="4"/>
</dbReference>
<evidence type="ECO:0000256" key="2">
    <source>
        <dbReference type="ARBA" id="ARBA00004479"/>
    </source>
</evidence>
<keyword evidence="15 21" id="KW-0472">Membrane</keyword>
<keyword evidence="14 21" id="KW-1133">Transmembrane helix</keyword>
<dbReference type="InterPro" id="IPR017441">
    <property type="entry name" value="Protein_kinase_ATP_BS"/>
</dbReference>
<comment type="catalytic activity">
    <reaction evidence="18">
        <text>L-threonyl-[protein] + ATP = O-phospho-L-threonyl-[protein] + ADP + H(+)</text>
        <dbReference type="Rhea" id="RHEA:46608"/>
        <dbReference type="Rhea" id="RHEA-COMP:11060"/>
        <dbReference type="Rhea" id="RHEA-COMP:11605"/>
        <dbReference type="ChEBI" id="CHEBI:15378"/>
        <dbReference type="ChEBI" id="CHEBI:30013"/>
        <dbReference type="ChEBI" id="CHEBI:30616"/>
        <dbReference type="ChEBI" id="CHEBI:61977"/>
        <dbReference type="ChEBI" id="CHEBI:456216"/>
        <dbReference type="EC" id="2.7.11.1"/>
    </reaction>
</comment>
<keyword evidence="12" id="KW-0418">Kinase</keyword>
<dbReference type="InterPro" id="IPR011009">
    <property type="entry name" value="Kinase-like_dom_sf"/>
</dbReference>
<dbReference type="GO" id="GO:0004674">
    <property type="term" value="F:protein serine/threonine kinase activity"/>
    <property type="evidence" value="ECO:0007669"/>
    <property type="project" value="UniProtKB-KW"/>
</dbReference>
<evidence type="ECO:0000256" key="7">
    <source>
        <dbReference type="ARBA" id="ARBA00022679"/>
    </source>
</evidence>
<keyword evidence="9" id="KW-0732">Signal</keyword>
<evidence type="ECO:0000256" key="19">
    <source>
        <dbReference type="ARBA" id="ARBA00048679"/>
    </source>
</evidence>
<keyword evidence="16" id="KW-0675">Receptor</keyword>
<keyword evidence="11 20" id="KW-0547">Nucleotide-binding</keyword>
<feature type="binding site" evidence="20">
    <location>
        <position position="642"/>
    </location>
    <ligand>
        <name>ATP</name>
        <dbReference type="ChEBI" id="CHEBI:30616"/>
    </ligand>
</feature>
<dbReference type="InterPro" id="IPR055414">
    <property type="entry name" value="LRR_R13L4/SHOC2-like"/>
</dbReference>
<evidence type="ECO:0000256" key="14">
    <source>
        <dbReference type="ARBA" id="ARBA00022989"/>
    </source>
</evidence>
<keyword evidence="4" id="KW-0723">Serine/threonine-protein kinase</keyword>
<keyword evidence="7" id="KW-0808">Transferase</keyword>
<evidence type="ECO:0000256" key="11">
    <source>
        <dbReference type="ARBA" id="ARBA00022741"/>
    </source>
</evidence>
<dbReference type="InterPro" id="IPR003591">
    <property type="entry name" value="Leu-rich_rpt_typical-subtyp"/>
</dbReference>
<evidence type="ECO:0000256" key="20">
    <source>
        <dbReference type="PROSITE-ProRule" id="PRU10141"/>
    </source>
</evidence>
<dbReference type="InterPro" id="IPR008266">
    <property type="entry name" value="Tyr_kinase_AS"/>
</dbReference>
<dbReference type="PANTHER" id="PTHR48053">
    <property type="entry name" value="LEUCINE RICH REPEAT FAMILY PROTEIN, EXPRESSED"/>
    <property type="match status" value="1"/>
</dbReference>
<dbReference type="FunFam" id="3.80.10.10:FF:000095">
    <property type="entry name" value="LRR receptor-like serine/threonine-protein kinase GSO1"/>
    <property type="match status" value="2"/>
</dbReference>
<comment type="subcellular location">
    <subcellularLocation>
        <location evidence="1">Cell membrane</location>
    </subcellularLocation>
    <subcellularLocation>
        <location evidence="2">Membrane</location>
        <topology evidence="2">Single-pass type I membrane protein</topology>
    </subcellularLocation>
</comment>
<dbReference type="InterPro" id="IPR051716">
    <property type="entry name" value="Plant_RL_S/T_kinase"/>
</dbReference>
<reference evidence="23" key="1">
    <citation type="submission" date="2020-03" db="EMBL/GenBank/DDBJ databases">
        <title>A high-quality chromosome-level genome assembly of a woody plant with both climbing and erect habits, Rhamnella rubrinervis.</title>
        <authorList>
            <person name="Lu Z."/>
            <person name="Yang Y."/>
            <person name="Zhu X."/>
            <person name="Sun Y."/>
        </authorList>
    </citation>
    <scope>NUCLEOTIDE SEQUENCE</scope>
    <source>
        <strain evidence="23">BYM</strain>
        <tissue evidence="23">Leaf</tissue>
    </source>
</reference>
<dbReference type="Gene3D" id="3.30.200.20">
    <property type="entry name" value="Phosphorylase Kinase, domain 1"/>
    <property type="match status" value="1"/>
</dbReference>
<dbReference type="FunFam" id="1.10.510.10:FF:000445">
    <property type="entry name" value="MDIS1-interacting receptor like kinase 2"/>
    <property type="match status" value="1"/>
</dbReference>
<evidence type="ECO:0000256" key="1">
    <source>
        <dbReference type="ARBA" id="ARBA00004236"/>
    </source>
</evidence>
<dbReference type="EMBL" id="VOIH02000006">
    <property type="protein sequence ID" value="KAF3444770.1"/>
    <property type="molecule type" value="Genomic_DNA"/>
</dbReference>
<dbReference type="OrthoDB" id="1185593at2759"/>
<gene>
    <name evidence="23" type="ORF">FNV43_RR14463</name>
</gene>
<keyword evidence="5" id="KW-0597">Phosphoprotein</keyword>
<dbReference type="Pfam" id="PF23598">
    <property type="entry name" value="LRR_14"/>
    <property type="match status" value="1"/>
</dbReference>
<accession>A0A8K0MGD6</accession>
<comment type="caution">
    <text evidence="23">The sequence shown here is derived from an EMBL/GenBank/DDBJ whole genome shotgun (WGS) entry which is preliminary data.</text>
</comment>
<organism evidence="23 24">
    <name type="scientific">Rhamnella rubrinervis</name>
    <dbReference type="NCBI Taxonomy" id="2594499"/>
    <lineage>
        <taxon>Eukaryota</taxon>
        <taxon>Viridiplantae</taxon>
        <taxon>Streptophyta</taxon>
        <taxon>Embryophyta</taxon>
        <taxon>Tracheophyta</taxon>
        <taxon>Spermatophyta</taxon>
        <taxon>Magnoliopsida</taxon>
        <taxon>eudicotyledons</taxon>
        <taxon>Gunneridae</taxon>
        <taxon>Pentapetalae</taxon>
        <taxon>rosids</taxon>
        <taxon>fabids</taxon>
        <taxon>Rosales</taxon>
        <taxon>Rhamnaceae</taxon>
        <taxon>rhamnoid group</taxon>
        <taxon>Rhamneae</taxon>
        <taxon>Rhamnella</taxon>
    </lineage>
</organism>
<dbReference type="AlphaFoldDB" id="A0A8K0MGD6"/>
<comment type="catalytic activity">
    <reaction evidence="19">
        <text>L-seryl-[protein] + ATP = O-phospho-L-seryl-[protein] + ADP + H(+)</text>
        <dbReference type="Rhea" id="RHEA:17989"/>
        <dbReference type="Rhea" id="RHEA-COMP:9863"/>
        <dbReference type="Rhea" id="RHEA-COMP:11604"/>
        <dbReference type="ChEBI" id="CHEBI:15378"/>
        <dbReference type="ChEBI" id="CHEBI:29999"/>
        <dbReference type="ChEBI" id="CHEBI:30616"/>
        <dbReference type="ChEBI" id="CHEBI:83421"/>
        <dbReference type="ChEBI" id="CHEBI:456216"/>
        <dbReference type="EC" id="2.7.11.1"/>
    </reaction>
</comment>
<dbReference type="PANTHER" id="PTHR48053:SF126">
    <property type="entry name" value="MDIS1-INTERACTING RECEPTOR LIKE KINASE 2-LIKE ISOFORM X1"/>
    <property type="match status" value="1"/>
</dbReference>
<keyword evidence="13 20" id="KW-0067">ATP-binding</keyword>
<evidence type="ECO:0000256" key="15">
    <source>
        <dbReference type="ARBA" id="ARBA00023136"/>
    </source>
</evidence>
<evidence type="ECO:0000256" key="5">
    <source>
        <dbReference type="ARBA" id="ARBA00022553"/>
    </source>
</evidence>
<dbReference type="InterPro" id="IPR000719">
    <property type="entry name" value="Prot_kinase_dom"/>
</dbReference>
<keyword evidence="24" id="KW-1185">Reference proteome</keyword>
<dbReference type="PROSITE" id="PS50011">
    <property type="entry name" value="PROTEIN_KINASE_DOM"/>
    <property type="match status" value="1"/>
</dbReference>
<evidence type="ECO:0000256" key="4">
    <source>
        <dbReference type="ARBA" id="ARBA00022527"/>
    </source>
</evidence>
<dbReference type="InterPro" id="IPR001611">
    <property type="entry name" value="Leu-rich_rpt"/>
</dbReference>
<keyword evidence="6" id="KW-0433">Leucine-rich repeat</keyword>
<evidence type="ECO:0000313" key="23">
    <source>
        <dbReference type="EMBL" id="KAF3444770.1"/>
    </source>
</evidence>
<evidence type="ECO:0000256" key="3">
    <source>
        <dbReference type="ARBA" id="ARBA00012513"/>
    </source>
</evidence>
<dbReference type="Pfam" id="PF00069">
    <property type="entry name" value="Pkinase"/>
    <property type="match status" value="1"/>
</dbReference>
<dbReference type="EC" id="2.7.11.1" evidence="3"/>
<evidence type="ECO:0000256" key="8">
    <source>
        <dbReference type="ARBA" id="ARBA00022692"/>
    </source>
</evidence>
<dbReference type="SUPFAM" id="SSF56112">
    <property type="entry name" value="Protein kinase-like (PK-like)"/>
    <property type="match status" value="1"/>
</dbReference>
<keyword evidence="8 21" id="KW-0812">Transmembrane</keyword>
<dbReference type="PRINTS" id="PR00019">
    <property type="entry name" value="LEURICHRPT"/>
</dbReference>
<keyword evidence="17" id="KW-0325">Glycoprotein</keyword>
<dbReference type="PROSITE" id="PS00107">
    <property type="entry name" value="PROTEIN_KINASE_ATP"/>
    <property type="match status" value="1"/>
</dbReference>
<protein>
    <recommendedName>
        <fullName evidence="3">non-specific serine/threonine protein kinase</fullName>
        <ecNumber evidence="3">2.7.11.1</ecNumber>
    </recommendedName>
</protein>